<gene>
    <name evidence="1" type="ORF">DYB28_000237</name>
</gene>
<reference evidence="1 2" key="1">
    <citation type="journal article" date="2018" name="J. Invertebr. Pathol.">
        <title>New genotyping method for the causative agent of crayfish plague (Aphanomyces astaci) based on whole genome data.</title>
        <authorList>
            <person name="Minardi D."/>
            <person name="Studholme D.J."/>
            <person name="van der Giezen M."/>
            <person name="Pretto T."/>
            <person name="Oidtmann B."/>
        </authorList>
    </citation>
    <scope>NUCLEOTIDE SEQUENCE [LARGE SCALE GENOMIC DNA]</scope>
    <source>
        <strain evidence="1 2">KB13</strain>
    </source>
</reference>
<evidence type="ECO:0000313" key="1">
    <source>
        <dbReference type="EMBL" id="RLO12337.1"/>
    </source>
</evidence>
<dbReference type="EMBL" id="QUTI01013854">
    <property type="protein sequence ID" value="RLO12337.1"/>
    <property type="molecule type" value="Genomic_DNA"/>
</dbReference>
<protein>
    <submittedName>
        <fullName evidence="1">Uncharacterized protein</fullName>
    </submittedName>
</protein>
<evidence type="ECO:0000313" key="2">
    <source>
        <dbReference type="Proteomes" id="UP000275652"/>
    </source>
</evidence>
<accession>A0A9X8EAL9</accession>
<organism evidence="1 2">
    <name type="scientific">Aphanomyces astaci</name>
    <name type="common">Crayfish plague agent</name>
    <dbReference type="NCBI Taxonomy" id="112090"/>
    <lineage>
        <taxon>Eukaryota</taxon>
        <taxon>Sar</taxon>
        <taxon>Stramenopiles</taxon>
        <taxon>Oomycota</taxon>
        <taxon>Saprolegniomycetes</taxon>
        <taxon>Saprolegniales</taxon>
        <taxon>Verrucalvaceae</taxon>
        <taxon>Aphanomyces</taxon>
    </lineage>
</organism>
<comment type="caution">
    <text evidence="1">The sequence shown here is derived from an EMBL/GenBank/DDBJ whole genome shotgun (WGS) entry which is preliminary data.</text>
</comment>
<dbReference type="AlphaFoldDB" id="A0A9X8EAL9"/>
<name>A0A9X8EAL9_APHAT</name>
<proteinExistence type="predicted"/>
<sequence>MPRKVTVHLHGTYKRVVETLRHESCECRVLNPLRYQPQQLALQLFSVPNLEFLMCKHLIRMFNIEHSINTLHAPKLKVRMYIPPFWVFPTSKLEYQEIEATKAADGRLGPTGEEYGAMAPTAISEDISIILDARDKARLTRSKDAAARIAECASWIIMHARDIEWNPKQLDRMTKLMAPVEHIEKTSFEASTNESAS</sequence>
<dbReference type="Proteomes" id="UP000275652">
    <property type="component" value="Unassembled WGS sequence"/>
</dbReference>